<dbReference type="RefSeq" id="WP_345121166.1">
    <property type="nucleotide sequence ID" value="NZ_BAABDI010000003.1"/>
</dbReference>
<keyword evidence="2" id="KW-1185">Reference proteome</keyword>
<dbReference type="EMBL" id="BAABDI010000003">
    <property type="protein sequence ID" value="GAA3963360.1"/>
    <property type="molecule type" value="Genomic_DNA"/>
</dbReference>
<sequence>MSENSCTTLFWTTAKNFTSFANAGDYKALLQQALEIKANPYGYQHIGRNKTTARFFHLTTRLPLKR</sequence>
<comment type="caution">
    <text evidence="1">The sequence shown here is derived from an EMBL/GenBank/DDBJ whole genome shotgun (WGS) entry which is preliminary data.</text>
</comment>
<reference evidence="2" key="1">
    <citation type="journal article" date="2019" name="Int. J. Syst. Evol. Microbiol.">
        <title>The Global Catalogue of Microorganisms (GCM) 10K type strain sequencing project: providing services to taxonomists for standard genome sequencing and annotation.</title>
        <authorList>
            <consortium name="The Broad Institute Genomics Platform"/>
            <consortium name="The Broad Institute Genome Sequencing Center for Infectious Disease"/>
            <person name="Wu L."/>
            <person name="Ma J."/>
        </authorList>
    </citation>
    <scope>NUCLEOTIDE SEQUENCE [LARGE SCALE GENOMIC DNA]</scope>
    <source>
        <strain evidence="2">JCM 17217</strain>
    </source>
</reference>
<gene>
    <name evidence="1" type="ORF">GCM10022407_07560</name>
</gene>
<dbReference type="Proteomes" id="UP001501556">
    <property type="component" value="Unassembled WGS sequence"/>
</dbReference>
<evidence type="ECO:0000313" key="1">
    <source>
        <dbReference type="EMBL" id="GAA3963360.1"/>
    </source>
</evidence>
<evidence type="ECO:0000313" key="2">
    <source>
        <dbReference type="Proteomes" id="UP001501556"/>
    </source>
</evidence>
<accession>A0ABP7PCJ6</accession>
<protein>
    <submittedName>
        <fullName evidence="1">Uncharacterized protein</fullName>
    </submittedName>
</protein>
<name>A0ABP7PCJ6_9BACT</name>
<organism evidence="1 2">
    <name type="scientific">Hymenobacter antarcticus</name>
    <dbReference type="NCBI Taxonomy" id="486270"/>
    <lineage>
        <taxon>Bacteria</taxon>
        <taxon>Pseudomonadati</taxon>
        <taxon>Bacteroidota</taxon>
        <taxon>Cytophagia</taxon>
        <taxon>Cytophagales</taxon>
        <taxon>Hymenobacteraceae</taxon>
        <taxon>Hymenobacter</taxon>
    </lineage>
</organism>
<proteinExistence type="predicted"/>